<name>F4SA36_MELLP</name>
<evidence type="ECO:0000313" key="1">
    <source>
        <dbReference type="EMBL" id="EGF98508.1"/>
    </source>
</evidence>
<accession>F4SA36</accession>
<dbReference type="Proteomes" id="UP000001072">
    <property type="component" value="Unassembled WGS sequence"/>
</dbReference>
<dbReference type="EMBL" id="GL883175">
    <property type="protein sequence ID" value="EGF98508.1"/>
    <property type="molecule type" value="Genomic_DNA"/>
</dbReference>
<organism evidence="2">
    <name type="scientific">Melampsora larici-populina (strain 98AG31 / pathotype 3-4-7)</name>
    <name type="common">Poplar leaf rust fungus</name>
    <dbReference type="NCBI Taxonomy" id="747676"/>
    <lineage>
        <taxon>Eukaryota</taxon>
        <taxon>Fungi</taxon>
        <taxon>Dikarya</taxon>
        <taxon>Basidiomycota</taxon>
        <taxon>Pucciniomycotina</taxon>
        <taxon>Pucciniomycetes</taxon>
        <taxon>Pucciniales</taxon>
        <taxon>Melampsoraceae</taxon>
        <taxon>Melampsora</taxon>
    </lineage>
</organism>
<dbReference type="AlphaFoldDB" id="F4SA36"/>
<keyword evidence="2" id="KW-1185">Reference proteome</keyword>
<dbReference type="OrthoDB" id="5954824at2759"/>
<dbReference type="HOGENOM" id="CLU_2923126_0_0_1"/>
<evidence type="ECO:0000313" key="2">
    <source>
        <dbReference type="Proteomes" id="UP000001072"/>
    </source>
</evidence>
<gene>
    <name evidence="1" type="ORF">MELLADRAFT_58081</name>
</gene>
<dbReference type="InParanoid" id="F4SA36"/>
<dbReference type="KEGG" id="mlr:MELLADRAFT_58081"/>
<proteinExistence type="predicted"/>
<reference evidence="2" key="1">
    <citation type="journal article" date="2011" name="Proc. Natl. Acad. Sci. U.S.A.">
        <title>Obligate biotrophy features unraveled by the genomic analysis of rust fungi.</title>
        <authorList>
            <person name="Duplessis S."/>
            <person name="Cuomo C.A."/>
            <person name="Lin Y.-C."/>
            <person name="Aerts A."/>
            <person name="Tisserant E."/>
            <person name="Veneault-Fourrey C."/>
            <person name="Joly D.L."/>
            <person name="Hacquard S."/>
            <person name="Amselem J."/>
            <person name="Cantarel B.L."/>
            <person name="Chiu R."/>
            <person name="Coutinho P.M."/>
            <person name="Feau N."/>
            <person name="Field M."/>
            <person name="Frey P."/>
            <person name="Gelhaye E."/>
            <person name="Goldberg J."/>
            <person name="Grabherr M.G."/>
            <person name="Kodira C.D."/>
            <person name="Kohler A."/>
            <person name="Kuees U."/>
            <person name="Lindquist E.A."/>
            <person name="Lucas S.M."/>
            <person name="Mago R."/>
            <person name="Mauceli E."/>
            <person name="Morin E."/>
            <person name="Murat C."/>
            <person name="Pangilinan J.L."/>
            <person name="Park R."/>
            <person name="Pearson M."/>
            <person name="Quesneville H."/>
            <person name="Rouhier N."/>
            <person name="Sakthikumar S."/>
            <person name="Salamov A.A."/>
            <person name="Schmutz J."/>
            <person name="Selles B."/>
            <person name="Shapiro H."/>
            <person name="Tanguay P."/>
            <person name="Tuskan G.A."/>
            <person name="Henrissat B."/>
            <person name="Van de Peer Y."/>
            <person name="Rouze P."/>
            <person name="Ellis J.G."/>
            <person name="Dodds P.N."/>
            <person name="Schein J.E."/>
            <person name="Zhong S."/>
            <person name="Hamelin R.C."/>
            <person name="Grigoriev I.V."/>
            <person name="Szabo L.J."/>
            <person name="Martin F."/>
        </authorList>
    </citation>
    <scope>NUCLEOTIDE SEQUENCE [LARGE SCALE GENOMIC DNA]</scope>
    <source>
        <strain evidence="2">98AG31 / pathotype 3-4-7</strain>
    </source>
</reference>
<dbReference type="GeneID" id="18929147"/>
<dbReference type="RefSeq" id="XP_007418215.1">
    <property type="nucleotide sequence ID" value="XM_007418153.1"/>
</dbReference>
<protein>
    <submittedName>
        <fullName evidence="1">Uncharacterized protein</fullName>
    </submittedName>
</protein>
<sequence>MMDEYKLMLKSNLTQDDQDEDEPIDMDLGPIRAVSRRHARIYSDWAHGRWTPWWVVKMVVW</sequence>
<dbReference type="VEuPathDB" id="FungiDB:MELLADRAFT_58081"/>